<keyword evidence="10" id="KW-1185">Reference proteome</keyword>
<dbReference type="CDD" id="cd02027">
    <property type="entry name" value="APSK"/>
    <property type="match status" value="1"/>
</dbReference>
<dbReference type="Gene3D" id="3.40.50.300">
    <property type="entry name" value="P-loop containing nucleotide triphosphate hydrolases"/>
    <property type="match status" value="1"/>
</dbReference>
<evidence type="ECO:0000256" key="7">
    <source>
        <dbReference type="SAM" id="MobiDB-lite"/>
    </source>
</evidence>
<dbReference type="EC" id="2.7.1.25" evidence="2"/>
<keyword evidence="5" id="KW-0418">Kinase</keyword>
<feature type="domain" description="APS kinase" evidence="8">
    <location>
        <begin position="56"/>
        <end position="182"/>
    </location>
</feature>
<comment type="pathway">
    <text evidence="1">Sulfur metabolism.</text>
</comment>
<feature type="region of interest" description="Disordered" evidence="7">
    <location>
        <begin position="194"/>
        <end position="221"/>
    </location>
</feature>
<dbReference type="NCBIfam" id="TIGR00455">
    <property type="entry name" value="apsK"/>
    <property type="match status" value="1"/>
</dbReference>
<dbReference type="NCBIfam" id="NF003013">
    <property type="entry name" value="PRK03846.1"/>
    <property type="match status" value="1"/>
</dbReference>
<dbReference type="GO" id="GO:0000103">
    <property type="term" value="P:sulfate assimilation"/>
    <property type="evidence" value="ECO:0007669"/>
    <property type="project" value="InterPro"/>
</dbReference>
<reference evidence="10" key="1">
    <citation type="submission" date="2010-08" db="EMBL/GenBank/DDBJ databases">
        <authorList>
            <consortium name="Caenorhabditis japonica Sequencing Consortium"/>
            <person name="Wilson R.K."/>
        </authorList>
    </citation>
    <scope>NUCLEOTIDE SEQUENCE [LARGE SCALE GENOMIC DNA]</scope>
    <source>
        <strain evidence="10">DF5081</strain>
    </source>
</reference>
<evidence type="ECO:0000313" key="9">
    <source>
        <dbReference type="EnsemblMetazoa" id="CJA24500.1"/>
    </source>
</evidence>
<dbReference type="PANTHER" id="PTHR11055:SF1">
    <property type="entry name" value="PAPS SYNTHETASE, ISOFORM D"/>
    <property type="match status" value="1"/>
</dbReference>
<dbReference type="SUPFAM" id="SSF52540">
    <property type="entry name" value="P-loop containing nucleoside triphosphate hydrolases"/>
    <property type="match status" value="1"/>
</dbReference>
<dbReference type="PANTHER" id="PTHR11055">
    <property type="entry name" value="BIFUNCTIONAL 3'-PHOSPHOADENOSINE 5'-PHOSPHOSULFATE SYNTHASE"/>
    <property type="match status" value="1"/>
</dbReference>
<sequence>MLAQRDENNEADAMPMLKKARYVPHPGSLSTNVTYQEHTISREERAAAMGRHDGFRGCTIWFTGLSGAGKTTISFALERTLNKLGIPCYGLDGDNIRHGLCKNLGFSKEDRQENIRRVAEVAKLFADSGMICLAAFISPFNEDRLDARKIHESANVKFIEVHVNTSLEVCEQRDPKRRCHTAHHIPIKLGTLLTPTQPATNHWPTSHDDDDARTRPAERGDVDGDDVLSVRRAHLITHTCHVNVFNFYCITLPRSGSEGRFDNLPSSTFYLTPESVHVSPRQSLSVVIPTYAPGHSPSSPRCRSRSRSPASSIASIAATSMATGAPAAFSSYHKSVRGHVLGHRPMPVLTRGSATLPSHVSPRGLPPKSSRPTILAGPHSDGGGRMGTIKEATFLTSEQVSRV</sequence>
<evidence type="ECO:0000256" key="1">
    <source>
        <dbReference type="ARBA" id="ARBA00004678"/>
    </source>
</evidence>
<reference evidence="9" key="2">
    <citation type="submission" date="2022-06" db="UniProtKB">
        <authorList>
            <consortium name="EnsemblMetazoa"/>
        </authorList>
    </citation>
    <scope>IDENTIFICATION</scope>
    <source>
        <strain evidence="9">DF5081</strain>
    </source>
</reference>
<dbReference type="Proteomes" id="UP000005237">
    <property type="component" value="Unassembled WGS sequence"/>
</dbReference>
<dbReference type="InterPro" id="IPR027417">
    <property type="entry name" value="P-loop_NTPase"/>
</dbReference>
<feature type="region of interest" description="Disordered" evidence="7">
    <location>
        <begin position="351"/>
        <end position="386"/>
    </location>
</feature>
<evidence type="ECO:0000313" key="10">
    <source>
        <dbReference type="Proteomes" id="UP000005237"/>
    </source>
</evidence>
<evidence type="ECO:0000256" key="2">
    <source>
        <dbReference type="ARBA" id="ARBA00012121"/>
    </source>
</evidence>
<keyword evidence="4" id="KW-0547">Nucleotide-binding</keyword>
<dbReference type="GO" id="GO:0005524">
    <property type="term" value="F:ATP binding"/>
    <property type="evidence" value="ECO:0007669"/>
    <property type="project" value="UniProtKB-KW"/>
</dbReference>
<dbReference type="Pfam" id="PF01583">
    <property type="entry name" value="APS_kinase"/>
    <property type="match status" value="1"/>
</dbReference>
<dbReference type="GO" id="GO:0004020">
    <property type="term" value="F:adenylylsulfate kinase activity"/>
    <property type="evidence" value="ECO:0007669"/>
    <property type="project" value="UniProtKB-EC"/>
</dbReference>
<accession>A0A8R1IEP5</accession>
<feature type="compositionally biased region" description="Basic and acidic residues" evidence="7">
    <location>
        <begin position="205"/>
        <end position="221"/>
    </location>
</feature>
<keyword evidence="6" id="KW-0067">ATP-binding</keyword>
<dbReference type="InterPro" id="IPR059117">
    <property type="entry name" value="APS_kinase_dom"/>
</dbReference>
<protein>
    <recommendedName>
        <fullName evidence="2">adenylyl-sulfate kinase</fullName>
        <ecNumber evidence="2">2.7.1.25</ecNumber>
    </recommendedName>
</protein>
<evidence type="ECO:0000256" key="6">
    <source>
        <dbReference type="ARBA" id="ARBA00022840"/>
    </source>
</evidence>
<dbReference type="InterPro" id="IPR002891">
    <property type="entry name" value="APS"/>
</dbReference>
<proteinExistence type="predicted"/>
<keyword evidence="3" id="KW-0808">Transferase</keyword>
<evidence type="ECO:0000259" key="8">
    <source>
        <dbReference type="Pfam" id="PF01583"/>
    </source>
</evidence>
<feature type="compositionally biased region" description="Polar residues" evidence="7">
    <location>
        <begin position="194"/>
        <end position="204"/>
    </location>
</feature>
<dbReference type="EnsemblMetazoa" id="CJA24500.1">
    <property type="protein sequence ID" value="CJA24500.1"/>
    <property type="gene ID" value="WBGene00180072"/>
</dbReference>
<dbReference type="GO" id="GO:0050428">
    <property type="term" value="P:3'-phosphoadenosine 5'-phosphosulfate biosynthetic process"/>
    <property type="evidence" value="ECO:0007669"/>
    <property type="project" value="TreeGrafter"/>
</dbReference>
<dbReference type="AlphaFoldDB" id="A0A8R1IEP5"/>
<name>A0A8R1IEP5_CAEJA</name>
<evidence type="ECO:0000256" key="3">
    <source>
        <dbReference type="ARBA" id="ARBA00022679"/>
    </source>
</evidence>
<organism evidence="9 10">
    <name type="scientific">Caenorhabditis japonica</name>
    <dbReference type="NCBI Taxonomy" id="281687"/>
    <lineage>
        <taxon>Eukaryota</taxon>
        <taxon>Metazoa</taxon>
        <taxon>Ecdysozoa</taxon>
        <taxon>Nematoda</taxon>
        <taxon>Chromadorea</taxon>
        <taxon>Rhabditida</taxon>
        <taxon>Rhabditina</taxon>
        <taxon>Rhabditomorpha</taxon>
        <taxon>Rhabditoidea</taxon>
        <taxon>Rhabditidae</taxon>
        <taxon>Peloderinae</taxon>
        <taxon>Caenorhabditis</taxon>
    </lineage>
</organism>
<evidence type="ECO:0000256" key="5">
    <source>
        <dbReference type="ARBA" id="ARBA00022777"/>
    </source>
</evidence>
<evidence type="ECO:0000256" key="4">
    <source>
        <dbReference type="ARBA" id="ARBA00022741"/>
    </source>
</evidence>